<comment type="subcellular location">
    <subcellularLocation>
        <location evidence="1 14">Cell membrane</location>
        <topology evidence="1 14">Multi-pass membrane protein</topology>
    </subcellularLocation>
</comment>
<evidence type="ECO:0000256" key="10">
    <source>
        <dbReference type="ARBA" id="ARBA00023251"/>
    </source>
</evidence>
<accession>A0A6N3CMD7</accession>
<evidence type="ECO:0000256" key="6">
    <source>
        <dbReference type="ARBA" id="ARBA00022692"/>
    </source>
</evidence>
<dbReference type="Pfam" id="PF02673">
    <property type="entry name" value="BacA"/>
    <property type="match status" value="1"/>
</dbReference>
<dbReference type="AlphaFoldDB" id="A0A6N3CMD7"/>
<comment type="function">
    <text evidence="14">Catalyzes the dephosphorylation of undecaprenyl diphosphate (UPP). Confers resistance to bacitracin.</text>
</comment>
<gene>
    <name evidence="14 15" type="primary">uppP</name>
    <name evidence="15" type="ORF">PCLFYP37_02125</name>
</gene>
<protein>
    <recommendedName>
        <fullName evidence="4 14">Undecaprenyl-diphosphatase</fullName>
        <ecNumber evidence="3 14">3.6.1.27</ecNumber>
    </recommendedName>
    <alternativeName>
        <fullName evidence="12 14">Bacitracin resistance protein</fullName>
    </alternativeName>
    <alternativeName>
        <fullName evidence="11 14">Undecaprenyl pyrophosphate phosphatase</fullName>
    </alternativeName>
</protein>
<feature type="transmembrane region" description="Helical" evidence="14">
    <location>
        <begin position="183"/>
        <end position="201"/>
    </location>
</feature>
<keyword evidence="14" id="KW-0133">Cell shape</keyword>
<dbReference type="PANTHER" id="PTHR30622">
    <property type="entry name" value="UNDECAPRENYL-DIPHOSPHATASE"/>
    <property type="match status" value="1"/>
</dbReference>
<evidence type="ECO:0000256" key="5">
    <source>
        <dbReference type="ARBA" id="ARBA00022475"/>
    </source>
</evidence>
<dbReference type="GO" id="GO:0046677">
    <property type="term" value="P:response to antibiotic"/>
    <property type="evidence" value="ECO:0007669"/>
    <property type="project" value="UniProtKB-UniRule"/>
</dbReference>
<feature type="transmembrane region" description="Helical" evidence="14">
    <location>
        <begin position="109"/>
        <end position="135"/>
    </location>
</feature>
<dbReference type="RefSeq" id="WP_008618853.1">
    <property type="nucleotide sequence ID" value="NZ_AP025941.1"/>
</dbReference>
<reference evidence="15" key="1">
    <citation type="submission" date="2019-11" db="EMBL/GenBank/DDBJ databases">
        <authorList>
            <person name="Feng L."/>
        </authorList>
    </citation>
    <scope>NUCLEOTIDE SEQUENCE</scope>
    <source>
        <strain evidence="15">PclaraLFYP37</strain>
    </source>
</reference>
<keyword evidence="14" id="KW-0961">Cell wall biogenesis/degradation</keyword>
<keyword evidence="14" id="KW-0573">Peptidoglycan synthesis</keyword>
<comment type="miscellaneous">
    <text evidence="14">Bacitracin is thought to be involved in the inhibition of peptidoglycan synthesis by sequestering undecaprenyl diphosphate, thereby reducing the pool of lipid carrier available.</text>
</comment>
<evidence type="ECO:0000256" key="14">
    <source>
        <dbReference type="HAMAP-Rule" id="MF_01006"/>
    </source>
</evidence>
<dbReference type="GO" id="GO:0005886">
    <property type="term" value="C:plasma membrane"/>
    <property type="evidence" value="ECO:0007669"/>
    <property type="project" value="UniProtKB-SubCell"/>
</dbReference>
<evidence type="ECO:0000313" key="15">
    <source>
        <dbReference type="EMBL" id="VYU18206.1"/>
    </source>
</evidence>
<evidence type="ECO:0000256" key="13">
    <source>
        <dbReference type="ARBA" id="ARBA00047594"/>
    </source>
</evidence>
<keyword evidence="10 14" id="KW-0046">Antibiotic resistance</keyword>
<feature type="transmembrane region" description="Helical" evidence="14">
    <location>
        <begin position="85"/>
        <end position="103"/>
    </location>
</feature>
<feature type="transmembrane region" description="Helical" evidence="14">
    <location>
        <begin position="42"/>
        <end position="64"/>
    </location>
</feature>
<dbReference type="PANTHER" id="PTHR30622:SF2">
    <property type="entry name" value="UNDECAPRENYL-DIPHOSPHATASE"/>
    <property type="match status" value="1"/>
</dbReference>
<keyword evidence="5 14" id="KW-1003">Cell membrane</keyword>
<dbReference type="HAMAP" id="MF_01006">
    <property type="entry name" value="Undec_diphosphatase"/>
    <property type="match status" value="1"/>
</dbReference>
<evidence type="ECO:0000256" key="11">
    <source>
        <dbReference type="ARBA" id="ARBA00032707"/>
    </source>
</evidence>
<dbReference type="GO" id="GO:0050380">
    <property type="term" value="F:undecaprenyl-diphosphatase activity"/>
    <property type="evidence" value="ECO:0007669"/>
    <property type="project" value="UniProtKB-UniRule"/>
</dbReference>
<dbReference type="GO" id="GO:0071555">
    <property type="term" value="P:cell wall organization"/>
    <property type="evidence" value="ECO:0007669"/>
    <property type="project" value="UniProtKB-KW"/>
</dbReference>
<comment type="catalytic activity">
    <reaction evidence="13 14">
        <text>di-trans,octa-cis-undecaprenyl diphosphate + H2O = di-trans,octa-cis-undecaprenyl phosphate + phosphate + H(+)</text>
        <dbReference type="Rhea" id="RHEA:28094"/>
        <dbReference type="ChEBI" id="CHEBI:15377"/>
        <dbReference type="ChEBI" id="CHEBI:15378"/>
        <dbReference type="ChEBI" id="CHEBI:43474"/>
        <dbReference type="ChEBI" id="CHEBI:58405"/>
        <dbReference type="ChEBI" id="CHEBI:60392"/>
        <dbReference type="EC" id="3.6.1.27"/>
    </reaction>
</comment>
<sequence length="270" mass="28920">MDVIDALLMGLLQGLTEYLPVSSSGHLAIASHFFGIEGEANLTFTVAVHVATVFSTLVILWKDIVWIFKGLFDFKGPGMNESQRYALNILVSMIPVGIVGVFFKDYVEMIFGSGLLIVGICLLLTALLLTFSYYARPRQKENISLRDAFIIGLSQACAVLPGLSRSGTTIATGLLLGNNKAKLAQFSFLMVMPPILGEAILDVAKGVTHGVEAASAGIGMWPLAVGFVAAFVSGCLACKWMINIVKKGKLVYFAVYCAVVGVALIVHHCL</sequence>
<organism evidence="15">
    <name type="scientific">Paraprevotella clara</name>
    <dbReference type="NCBI Taxonomy" id="454154"/>
    <lineage>
        <taxon>Bacteria</taxon>
        <taxon>Pseudomonadati</taxon>
        <taxon>Bacteroidota</taxon>
        <taxon>Bacteroidia</taxon>
        <taxon>Bacteroidales</taxon>
        <taxon>Prevotellaceae</taxon>
        <taxon>Paraprevotella</taxon>
    </lineage>
</organism>
<evidence type="ECO:0000256" key="12">
    <source>
        <dbReference type="ARBA" id="ARBA00032932"/>
    </source>
</evidence>
<keyword evidence="7 14" id="KW-0378">Hydrolase</keyword>
<dbReference type="InterPro" id="IPR003824">
    <property type="entry name" value="UppP"/>
</dbReference>
<keyword evidence="6 14" id="KW-0812">Transmembrane</keyword>
<evidence type="ECO:0000256" key="9">
    <source>
        <dbReference type="ARBA" id="ARBA00023136"/>
    </source>
</evidence>
<evidence type="ECO:0000256" key="4">
    <source>
        <dbReference type="ARBA" id="ARBA00021581"/>
    </source>
</evidence>
<feature type="transmembrane region" description="Helical" evidence="14">
    <location>
        <begin position="213"/>
        <end position="238"/>
    </location>
</feature>
<dbReference type="EMBL" id="CACRUT010000015">
    <property type="protein sequence ID" value="VYU18206.1"/>
    <property type="molecule type" value="Genomic_DNA"/>
</dbReference>
<dbReference type="GO" id="GO:0009252">
    <property type="term" value="P:peptidoglycan biosynthetic process"/>
    <property type="evidence" value="ECO:0007669"/>
    <property type="project" value="UniProtKB-KW"/>
</dbReference>
<dbReference type="EC" id="3.6.1.27" evidence="3 14"/>
<name>A0A6N3CMD7_9BACT</name>
<proteinExistence type="inferred from homology"/>
<evidence type="ECO:0000256" key="1">
    <source>
        <dbReference type="ARBA" id="ARBA00004651"/>
    </source>
</evidence>
<feature type="transmembrane region" description="Helical" evidence="14">
    <location>
        <begin position="250"/>
        <end position="268"/>
    </location>
</feature>
<evidence type="ECO:0000256" key="8">
    <source>
        <dbReference type="ARBA" id="ARBA00022989"/>
    </source>
</evidence>
<evidence type="ECO:0000256" key="2">
    <source>
        <dbReference type="ARBA" id="ARBA00010621"/>
    </source>
</evidence>
<dbReference type="GeneID" id="93556848"/>
<keyword evidence="9 14" id="KW-0472">Membrane</keyword>
<evidence type="ECO:0000256" key="7">
    <source>
        <dbReference type="ARBA" id="ARBA00022801"/>
    </source>
</evidence>
<keyword evidence="8 14" id="KW-1133">Transmembrane helix</keyword>
<comment type="similarity">
    <text evidence="2 14">Belongs to the UppP family.</text>
</comment>
<dbReference type="GO" id="GO:0008360">
    <property type="term" value="P:regulation of cell shape"/>
    <property type="evidence" value="ECO:0007669"/>
    <property type="project" value="UniProtKB-KW"/>
</dbReference>
<evidence type="ECO:0000256" key="3">
    <source>
        <dbReference type="ARBA" id="ARBA00012374"/>
    </source>
</evidence>